<dbReference type="Proteomes" id="UP001165190">
    <property type="component" value="Unassembled WGS sequence"/>
</dbReference>
<dbReference type="InterPro" id="IPR058980">
    <property type="entry name" value="Glyco_transf_N"/>
</dbReference>
<dbReference type="OrthoDB" id="5835829at2759"/>
<evidence type="ECO:0000256" key="1">
    <source>
        <dbReference type="ARBA" id="ARBA00009995"/>
    </source>
</evidence>
<reference evidence="5" key="1">
    <citation type="submission" date="2023-05" db="EMBL/GenBank/DDBJ databases">
        <title>Genome and transcriptome analyses reveal genes involved in the formation of fine ridges on petal epidermal cells in Hibiscus trionum.</title>
        <authorList>
            <person name="Koshimizu S."/>
            <person name="Masuda S."/>
            <person name="Ishii T."/>
            <person name="Shirasu K."/>
            <person name="Hoshino A."/>
            <person name="Arita M."/>
        </authorList>
    </citation>
    <scope>NUCLEOTIDE SEQUENCE</scope>
    <source>
        <strain evidence="5">Hamamatsu line</strain>
    </source>
</reference>
<comment type="caution">
    <text evidence="5">The sequence shown here is derived from an EMBL/GenBank/DDBJ whole genome shotgun (WGS) entry which is preliminary data.</text>
</comment>
<comment type="similarity">
    <text evidence="1">Belongs to the UDP-glycosyltransferase family.</text>
</comment>
<feature type="domain" description="Glycosyltransferase N-terminal" evidence="4">
    <location>
        <begin position="4"/>
        <end position="102"/>
    </location>
</feature>
<proteinExistence type="inferred from homology"/>
<keyword evidence="6" id="KW-1185">Reference proteome</keyword>
<dbReference type="GO" id="GO:0080044">
    <property type="term" value="F:quercetin 7-O-glucosyltransferase activity"/>
    <property type="evidence" value="ECO:0007669"/>
    <property type="project" value="TreeGrafter"/>
</dbReference>
<evidence type="ECO:0000259" key="4">
    <source>
        <dbReference type="Pfam" id="PF26168"/>
    </source>
</evidence>
<dbReference type="Gene3D" id="3.40.50.2000">
    <property type="entry name" value="Glycogen Phosphorylase B"/>
    <property type="match status" value="2"/>
</dbReference>
<dbReference type="PANTHER" id="PTHR11926:SF1498">
    <property type="entry name" value="GLYCOSYLTRANSFERASE"/>
    <property type="match status" value="1"/>
</dbReference>
<organism evidence="5 6">
    <name type="scientific">Hibiscus trionum</name>
    <name type="common">Flower of an hour</name>
    <dbReference type="NCBI Taxonomy" id="183268"/>
    <lineage>
        <taxon>Eukaryota</taxon>
        <taxon>Viridiplantae</taxon>
        <taxon>Streptophyta</taxon>
        <taxon>Embryophyta</taxon>
        <taxon>Tracheophyta</taxon>
        <taxon>Spermatophyta</taxon>
        <taxon>Magnoliopsida</taxon>
        <taxon>eudicotyledons</taxon>
        <taxon>Gunneridae</taxon>
        <taxon>Pentapetalae</taxon>
        <taxon>rosids</taxon>
        <taxon>malvids</taxon>
        <taxon>Malvales</taxon>
        <taxon>Malvaceae</taxon>
        <taxon>Malvoideae</taxon>
        <taxon>Hibiscus</taxon>
    </lineage>
</organism>
<dbReference type="AlphaFoldDB" id="A0A9W7JAX1"/>
<dbReference type="PANTHER" id="PTHR11926">
    <property type="entry name" value="GLUCOSYL/GLUCURONOSYL TRANSFERASES"/>
    <property type="match status" value="1"/>
</dbReference>
<dbReference type="Pfam" id="PF00201">
    <property type="entry name" value="UDPGT"/>
    <property type="match status" value="1"/>
</dbReference>
<dbReference type="FunFam" id="3.40.50.2000:FF:000027">
    <property type="entry name" value="Glycosyltransferase"/>
    <property type="match status" value="1"/>
</dbReference>
<evidence type="ECO:0000313" key="5">
    <source>
        <dbReference type="EMBL" id="GMJ09827.1"/>
    </source>
</evidence>
<sequence length="479" mass="53358">MHAVCLPYPAQGHINPMLNLAKLLHHKGFRITFVNTEYNHKRLLRSRGLDSLSELPDFCFETIPDGLPPSDDNNVTQDIFSLFNSLSTNGLEPFRHLLRKLNGGSVSPLNSDVAPRVTCIITDDQLAFPMEAAEELGVPCVTLWTASTVSLVCYAHIPRLFEQGFTPVTGAEGLTKEYLDTVIEWMPGMKDVRFKDFPSYVRTTDPNDGMLNFILKEMASGFKSSAILLNTFESLEQCALATILSVVGTIPVYTVGPLHLLVDRIKDDRLKHMDSNLWTEQSECLEWLDSREPESVMYVNFGSIAVISPQQLIEFAWGLANSKQSFLWIIRPDLVEGKGAILPTEFVTETQGRGLLASWCRQDEVLRHPSVGGFLSHMGWNSMIESVSAGVPMLCLPNFGDQQTNTWLACTELGIGMEIDEDIKRDQVEMLVRELMEGEKGIEMKAKAIELKEKAKEASGPGGSSFRNLNKLLTNVLCT</sequence>
<dbReference type="Pfam" id="PF26168">
    <property type="entry name" value="Glyco_transf_N"/>
    <property type="match status" value="1"/>
</dbReference>
<dbReference type="EMBL" id="BSYR01000056">
    <property type="protein sequence ID" value="GMJ09827.1"/>
    <property type="molecule type" value="Genomic_DNA"/>
</dbReference>
<accession>A0A9W7JAX1</accession>
<evidence type="ECO:0000313" key="6">
    <source>
        <dbReference type="Proteomes" id="UP001165190"/>
    </source>
</evidence>
<keyword evidence="2" id="KW-0328">Glycosyltransferase</keyword>
<evidence type="ECO:0000256" key="2">
    <source>
        <dbReference type="ARBA" id="ARBA00022676"/>
    </source>
</evidence>
<dbReference type="GO" id="GO:0080043">
    <property type="term" value="F:quercetin 3-O-glucosyltransferase activity"/>
    <property type="evidence" value="ECO:0007669"/>
    <property type="project" value="TreeGrafter"/>
</dbReference>
<dbReference type="InterPro" id="IPR002213">
    <property type="entry name" value="UDP_glucos_trans"/>
</dbReference>
<gene>
    <name evidence="5" type="ORF">HRI_004651900</name>
</gene>
<dbReference type="CDD" id="cd03784">
    <property type="entry name" value="GT1_Gtf-like"/>
    <property type="match status" value="1"/>
</dbReference>
<keyword evidence="3 5" id="KW-0808">Transferase</keyword>
<dbReference type="SUPFAM" id="SSF53756">
    <property type="entry name" value="UDP-Glycosyltransferase/glycogen phosphorylase"/>
    <property type="match status" value="1"/>
</dbReference>
<name>A0A9W7JAX1_HIBTR</name>
<protein>
    <submittedName>
        <fullName evidence="5">UDP-glucosyl transferase 85A3</fullName>
    </submittedName>
</protein>
<evidence type="ECO:0000256" key="3">
    <source>
        <dbReference type="ARBA" id="ARBA00022679"/>
    </source>
</evidence>
<dbReference type="FunFam" id="3.40.50.2000:FF:000065">
    <property type="entry name" value="Glycosyltransferase"/>
    <property type="match status" value="1"/>
</dbReference>